<evidence type="ECO:0000256" key="1">
    <source>
        <dbReference type="SAM" id="MobiDB-lite"/>
    </source>
</evidence>
<keyword evidence="3" id="KW-1185">Reference proteome</keyword>
<evidence type="ECO:0000313" key="3">
    <source>
        <dbReference type="Proteomes" id="UP000729402"/>
    </source>
</evidence>
<dbReference type="Proteomes" id="UP000729402">
    <property type="component" value="Unassembled WGS sequence"/>
</dbReference>
<dbReference type="EMBL" id="JAAALK010000290">
    <property type="protein sequence ID" value="KAG8048040.1"/>
    <property type="molecule type" value="Genomic_DNA"/>
</dbReference>
<name>A0A8J5RPT5_ZIZPA</name>
<reference evidence="2" key="1">
    <citation type="journal article" date="2021" name="bioRxiv">
        <title>Whole Genome Assembly and Annotation of Northern Wild Rice, Zizania palustris L., Supports a Whole Genome Duplication in the Zizania Genus.</title>
        <authorList>
            <person name="Haas M."/>
            <person name="Kono T."/>
            <person name="Macchietto M."/>
            <person name="Millas R."/>
            <person name="McGilp L."/>
            <person name="Shao M."/>
            <person name="Duquette J."/>
            <person name="Hirsch C.N."/>
            <person name="Kimball J."/>
        </authorList>
    </citation>
    <scope>NUCLEOTIDE SEQUENCE</scope>
    <source>
        <tissue evidence="2">Fresh leaf tissue</tissue>
    </source>
</reference>
<protein>
    <submittedName>
        <fullName evidence="2">Uncharacterized protein</fullName>
    </submittedName>
</protein>
<comment type="caution">
    <text evidence="2">The sequence shown here is derived from an EMBL/GenBank/DDBJ whole genome shotgun (WGS) entry which is preliminary data.</text>
</comment>
<accession>A0A8J5RPT5</accession>
<gene>
    <name evidence="2" type="ORF">GUJ93_ZPchr0008g14029</name>
</gene>
<sequence length="110" mass="12020">MGSPAPACPVPHSVFSLSPKLRFVARPCAPPPCRLGAPPPSPTPLPPTSATRGWQSTEVPKSDSVIEYFKNITVKFRAFTPLHSEYFSVQFSFSNSSTISQIVIDYPRIT</sequence>
<feature type="compositionally biased region" description="Pro residues" evidence="1">
    <location>
        <begin position="35"/>
        <end position="47"/>
    </location>
</feature>
<organism evidence="2 3">
    <name type="scientific">Zizania palustris</name>
    <name type="common">Northern wild rice</name>
    <dbReference type="NCBI Taxonomy" id="103762"/>
    <lineage>
        <taxon>Eukaryota</taxon>
        <taxon>Viridiplantae</taxon>
        <taxon>Streptophyta</taxon>
        <taxon>Embryophyta</taxon>
        <taxon>Tracheophyta</taxon>
        <taxon>Spermatophyta</taxon>
        <taxon>Magnoliopsida</taxon>
        <taxon>Liliopsida</taxon>
        <taxon>Poales</taxon>
        <taxon>Poaceae</taxon>
        <taxon>BOP clade</taxon>
        <taxon>Oryzoideae</taxon>
        <taxon>Oryzeae</taxon>
        <taxon>Zizaniinae</taxon>
        <taxon>Zizania</taxon>
    </lineage>
</organism>
<evidence type="ECO:0000313" key="2">
    <source>
        <dbReference type="EMBL" id="KAG8048040.1"/>
    </source>
</evidence>
<feature type="region of interest" description="Disordered" evidence="1">
    <location>
        <begin position="35"/>
        <end position="56"/>
    </location>
</feature>
<dbReference type="AlphaFoldDB" id="A0A8J5RPT5"/>
<proteinExistence type="predicted"/>
<reference evidence="2" key="2">
    <citation type="submission" date="2021-02" db="EMBL/GenBank/DDBJ databases">
        <authorList>
            <person name="Kimball J.A."/>
            <person name="Haas M.W."/>
            <person name="Macchietto M."/>
            <person name="Kono T."/>
            <person name="Duquette J."/>
            <person name="Shao M."/>
        </authorList>
    </citation>
    <scope>NUCLEOTIDE SEQUENCE</scope>
    <source>
        <tissue evidence="2">Fresh leaf tissue</tissue>
    </source>
</reference>